<keyword evidence="5" id="KW-1185">Reference proteome</keyword>
<keyword evidence="2" id="KW-0963">Cytoplasm</keyword>
<evidence type="ECO:0000256" key="1">
    <source>
        <dbReference type="ARBA" id="ARBA00008791"/>
    </source>
</evidence>
<feature type="domain" description="UspA" evidence="3">
    <location>
        <begin position="3"/>
        <end position="139"/>
    </location>
</feature>
<evidence type="ECO:0000313" key="5">
    <source>
        <dbReference type="Proteomes" id="UP000064967"/>
    </source>
</evidence>
<name>A0A0K1Q6I2_9BACT</name>
<dbReference type="InterPro" id="IPR006016">
    <property type="entry name" value="UspA"/>
</dbReference>
<dbReference type="KEGG" id="llu:AKJ09_07688"/>
<dbReference type="AlphaFoldDB" id="A0A0K1Q6I2"/>
<accession>A0A0K1Q6I2</accession>
<organism evidence="4 5">
    <name type="scientific">Labilithrix luteola</name>
    <dbReference type="NCBI Taxonomy" id="1391654"/>
    <lineage>
        <taxon>Bacteria</taxon>
        <taxon>Pseudomonadati</taxon>
        <taxon>Myxococcota</taxon>
        <taxon>Polyangia</taxon>
        <taxon>Polyangiales</taxon>
        <taxon>Labilitrichaceae</taxon>
        <taxon>Labilithrix</taxon>
    </lineage>
</organism>
<comment type="subcellular location">
    <subcellularLocation>
        <location evidence="2">Cytoplasm</location>
    </subcellularLocation>
</comment>
<gene>
    <name evidence="4" type="ORF">AKJ09_07688</name>
</gene>
<dbReference type="EMBL" id="CP012333">
    <property type="protein sequence ID" value="AKV01025.1"/>
    <property type="molecule type" value="Genomic_DNA"/>
</dbReference>
<dbReference type="SUPFAM" id="SSF52402">
    <property type="entry name" value="Adenine nucleotide alpha hydrolases-like"/>
    <property type="match status" value="1"/>
</dbReference>
<dbReference type="CDD" id="cd00293">
    <property type="entry name" value="USP-like"/>
    <property type="match status" value="1"/>
</dbReference>
<dbReference type="PANTHER" id="PTHR46268">
    <property type="entry name" value="STRESS RESPONSE PROTEIN NHAX"/>
    <property type="match status" value="1"/>
</dbReference>
<dbReference type="InterPro" id="IPR006015">
    <property type="entry name" value="Universal_stress_UspA"/>
</dbReference>
<proteinExistence type="inferred from homology"/>
<evidence type="ECO:0000256" key="2">
    <source>
        <dbReference type="PIRNR" id="PIRNR006276"/>
    </source>
</evidence>
<dbReference type="PANTHER" id="PTHR46268:SF6">
    <property type="entry name" value="UNIVERSAL STRESS PROTEIN UP12"/>
    <property type="match status" value="1"/>
</dbReference>
<dbReference type="PIRSF" id="PIRSF006276">
    <property type="entry name" value="UspA"/>
    <property type="match status" value="1"/>
</dbReference>
<comment type="similarity">
    <text evidence="1 2">Belongs to the universal stress protein A family.</text>
</comment>
<evidence type="ECO:0000259" key="3">
    <source>
        <dbReference type="Pfam" id="PF00582"/>
    </source>
</evidence>
<protein>
    <recommendedName>
        <fullName evidence="2">Universal stress protein</fullName>
    </recommendedName>
</protein>
<evidence type="ECO:0000313" key="4">
    <source>
        <dbReference type="EMBL" id="AKV01025.1"/>
    </source>
</evidence>
<dbReference type="GO" id="GO:0005737">
    <property type="term" value="C:cytoplasm"/>
    <property type="evidence" value="ECO:0007669"/>
    <property type="project" value="UniProtKB-SubCell"/>
</dbReference>
<dbReference type="STRING" id="1391654.AKJ09_07688"/>
<dbReference type="Pfam" id="PF00582">
    <property type="entry name" value="Usp"/>
    <property type="match status" value="1"/>
</dbReference>
<dbReference type="RefSeq" id="WP_169928119.1">
    <property type="nucleotide sequence ID" value="NZ_CP012333.1"/>
</dbReference>
<dbReference type="Gene3D" id="3.40.50.620">
    <property type="entry name" value="HUPs"/>
    <property type="match status" value="1"/>
</dbReference>
<reference evidence="4 5" key="1">
    <citation type="submission" date="2015-08" db="EMBL/GenBank/DDBJ databases">
        <authorList>
            <person name="Babu N.S."/>
            <person name="Beckwith C.J."/>
            <person name="Beseler K.G."/>
            <person name="Brison A."/>
            <person name="Carone J.V."/>
            <person name="Caskin T.P."/>
            <person name="Diamond M."/>
            <person name="Durham M.E."/>
            <person name="Foxe J.M."/>
            <person name="Go M."/>
            <person name="Henderson B.A."/>
            <person name="Jones I.B."/>
            <person name="McGettigan J.A."/>
            <person name="Micheletti S.J."/>
            <person name="Nasrallah M.E."/>
            <person name="Ortiz D."/>
            <person name="Piller C.R."/>
            <person name="Privatt S.R."/>
            <person name="Schneider S.L."/>
            <person name="Sharp S."/>
            <person name="Smith T.C."/>
            <person name="Stanton J.D."/>
            <person name="Ullery H.E."/>
            <person name="Wilson R.J."/>
            <person name="Serrano M.G."/>
            <person name="Buck G."/>
            <person name="Lee V."/>
            <person name="Wang Y."/>
            <person name="Carvalho R."/>
            <person name="Voegtly L."/>
            <person name="Shi R."/>
            <person name="Duckworth R."/>
            <person name="Johnson A."/>
            <person name="Loviza R."/>
            <person name="Walstead R."/>
            <person name="Shah Z."/>
            <person name="Kiflezghi M."/>
            <person name="Wade K."/>
            <person name="Ball S.L."/>
            <person name="Bradley K.W."/>
            <person name="Asai D.J."/>
            <person name="Bowman C.A."/>
            <person name="Russell D.A."/>
            <person name="Pope W.H."/>
            <person name="Jacobs-Sera D."/>
            <person name="Hendrix R.W."/>
            <person name="Hatfull G.F."/>
        </authorList>
    </citation>
    <scope>NUCLEOTIDE SEQUENCE [LARGE SCALE GENOMIC DNA]</scope>
    <source>
        <strain evidence="4 5">DSM 27648</strain>
    </source>
</reference>
<dbReference type="InterPro" id="IPR014729">
    <property type="entry name" value="Rossmann-like_a/b/a_fold"/>
</dbReference>
<sequence length="142" mass="14745">MAIRRVLIAVDESPIAVNAAKVGVELAQSLAAELGFVHAIERCEGYTPGCPSAELLATASDDAKKLIEQLASNMGNIRAVVSFVPVGKPAEEIVKTAGAWPADVIVLGSHGRSGLKRVLLGSVAEGVLRHAMCPVLVVRAPD</sequence>
<dbReference type="PRINTS" id="PR01438">
    <property type="entry name" value="UNVRSLSTRESS"/>
</dbReference>
<dbReference type="Proteomes" id="UP000064967">
    <property type="component" value="Chromosome"/>
</dbReference>